<dbReference type="EMBL" id="BPUS01000024">
    <property type="protein sequence ID" value="GJH29614.1"/>
    <property type="molecule type" value="Genomic_DNA"/>
</dbReference>
<accession>A0AA37IHZ6</accession>
<evidence type="ECO:0000256" key="1">
    <source>
        <dbReference type="SAM" id="SignalP"/>
    </source>
</evidence>
<evidence type="ECO:0000313" key="2">
    <source>
        <dbReference type="EMBL" id="GJH29614.1"/>
    </source>
</evidence>
<comment type="caution">
    <text evidence="2">The sequence shown here is derived from an EMBL/GenBank/DDBJ whole genome shotgun (WGS) entry which is preliminary data.</text>
</comment>
<keyword evidence="1" id="KW-0732">Signal</keyword>
<dbReference type="Proteomes" id="UP001055111">
    <property type="component" value="Unassembled WGS sequence"/>
</dbReference>
<proteinExistence type="predicted"/>
<organism evidence="2 3">
    <name type="scientific">Caballeronia novacaledonica</name>
    <dbReference type="NCBI Taxonomy" id="1544861"/>
    <lineage>
        <taxon>Bacteria</taxon>
        <taxon>Pseudomonadati</taxon>
        <taxon>Pseudomonadota</taxon>
        <taxon>Betaproteobacteria</taxon>
        <taxon>Burkholderiales</taxon>
        <taxon>Burkholderiaceae</taxon>
        <taxon>Caballeronia</taxon>
    </lineage>
</organism>
<feature type="signal peptide" evidence="1">
    <location>
        <begin position="1"/>
        <end position="24"/>
    </location>
</feature>
<evidence type="ECO:0008006" key="4">
    <source>
        <dbReference type="Google" id="ProtNLM"/>
    </source>
</evidence>
<dbReference type="RefSeq" id="WP_238217034.1">
    <property type="nucleotide sequence ID" value="NZ_BPUS01000024.1"/>
</dbReference>
<name>A0AA37IHZ6_9BURK</name>
<reference evidence="2" key="1">
    <citation type="submission" date="2022-09" db="EMBL/GenBank/DDBJ databases">
        <title>Isolation and characterization of 3-chlorobenzoate degrading bacteria from soils in Shizuoka.</title>
        <authorList>
            <person name="Ifat A."/>
            <person name="Ogawa N."/>
            <person name="Kimbara K."/>
            <person name="Moriuchi R."/>
            <person name="Dohra H."/>
            <person name="Shintani M."/>
        </authorList>
    </citation>
    <scope>NUCLEOTIDE SEQUENCE</scope>
    <source>
        <strain evidence="2">19CS4-2</strain>
    </source>
</reference>
<protein>
    <recommendedName>
        <fullName evidence="4">Lipoprotein</fullName>
    </recommendedName>
</protein>
<sequence>MIRFLGILCLFLAVLIAQINPAHAKAISDADVLTGTFVFAFSDDEGQPFVRITRDDWKYSVSLHERDRAEWTKSTDTAQLLRSRDFKSDDDTVRYFVRKVPFPDSLRDLPEGTLCLLVDKIDRVDQGYGSYAFFYIPKDFEFGNWGRSERLPAGYYIFSDLGAVIYLKKE</sequence>
<gene>
    <name evidence="2" type="ORF">CBA19CS42_33880</name>
</gene>
<evidence type="ECO:0000313" key="3">
    <source>
        <dbReference type="Proteomes" id="UP001055111"/>
    </source>
</evidence>
<feature type="chain" id="PRO_5041239142" description="Lipoprotein" evidence="1">
    <location>
        <begin position="25"/>
        <end position="170"/>
    </location>
</feature>
<dbReference type="AlphaFoldDB" id="A0AA37IHZ6"/>